<gene>
    <name evidence="1" type="ORF">EVAR_3465_1</name>
</gene>
<dbReference type="Proteomes" id="UP000299102">
    <property type="component" value="Unassembled WGS sequence"/>
</dbReference>
<evidence type="ECO:0000313" key="1">
    <source>
        <dbReference type="EMBL" id="GBP05152.1"/>
    </source>
</evidence>
<reference evidence="1 2" key="1">
    <citation type="journal article" date="2019" name="Commun. Biol.">
        <title>The bagworm genome reveals a unique fibroin gene that provides high tensile strength.</title>
        <authorList>
            <person name="Kono N."/>
            <person name="Nakamura H."/>
            <person name="Ohtoshi R."/>
            <person name="Tomita M."/>
            <person name="Numata K."/>
            <person name="Arakawa K."/>
        </authorList>
    </citation>
    <scope>NUCLEOTIDE SEQUENCE [LARGE SCALE GENOMIC DNA]</scope>
</reference>
<organism evidence="1 2">
    <name type="scientific">Eumeta variegata</name>
    <name type="common">Bagworm moth</name>
    <name type="synonym">Eumeta japonica</name>
    <dbReference type="NCBI Taxonomy" id="151549"/>
    <lineage>
        <taxon>Eukaryota</taxon>
        <taxon>Metazoa</taxon>
        <taxon>Ecdysozoa</taxon>
        <taxon>Arthropoda</taxon>
        <taxon>Hexapoda</taxon>
        <taxon>Insecta</taxon>
        <taxon>Pterygota</taxon>
        <taxon>Neoptera</taxon>
        <taxon>Endopterygota</taxon>
        <taxon>Lepidoptera</taxon>
        <taxon>Glossata</taxon>
        <taxon>Ditrysia</taxon>
        <taxon>Tineoidea</taxon>
        <taxon>Psychidae</taxon>
        <taxon>Oiketicinae</taxon>
        <taxon>Eumeta</taxon>
    </lineage>
</organism>
<keyword evidence="2" id="KW-1185">Reference proteome</keyword>
<dbReference type="AlphaFoldDB" id="A0A4C1SSP8"/>
<proteinExistence type="predicted"/>
<evidence type="ECO:0000313" key="2">
    <source>
        <dbReference type="Proteomes" id="UP000299102"/>
    </source>
</evidence>
<comment type="caution">
    <text evidence="1">The sequence shown here is derived from an EMBL/GenBank/DDBJ whole genome shotgun (WGS) entry which is preliminary data.</text>
</comment>
<dbReference type="EMBL" id="BGZK01000016">
    <property type="protein sequence ID" value="GBP05152.1"/>
    <property type="molecule type" value="Genomic_DNA"/>
</dbReference>
<name>A0A4C1SSP8_EUMVA</name>
<protein>
    <submittedName>
        <fullName evidence="1">Uncharacterized protein</fullName>
    </submittedName>
</protein>
<accession>A0A4C1SSP8</accession>
<sequence>MFLFCVETTARRLVSCCGSRRKEDADGLRRTRRRRLEDGRMVMARSIVGVCPYIGNKSTTTIIGSSEQRRGGARERLPGRAYFTAAAVIMHSLYPSLPRCYLISLVEMRENDSSAIDVLQHPVVKLAAARRWASPTVTVKNIEIECEKKSRVKSRERVQNQACTGVEISNSSLTRIKNRRDWGNSKIEQYNIVESSCG</sequence>